<feature type="compositionally biased region" description="Polar residues" evidence="8">
    <location>
        <begin position="544"/>
        <end position="563"/>
    </location>
</feature>
<reference evidence="10 11" key="1">
    <citation type="submission" date="2015-07" db="EMBL/GenBank/DDBJ databases">
        <authorList>
            <person name="Noorani M."/>
        </authorList>
    </citation>
    <scope>NUCLEOTIDE SEQUENCE [LARGE SCALE GENOMIC DNA]</scope>
    <source>
        <strain evidence="10">BBA 69670</strain>
    </source>
</reference>
<name>A0A0K6FTA1_9AGAM</name>
<dbReference type="GO" id="GO:0006508">
    <property type="term" value="P:proteolysis"/>
    <property type="evidence" value="ECO:0007669"/>
    <property type="project" value="UniProtKB-KW"/>
</dbReference>
<dbReference type="GO" id="GO:0004843">
    <property type="term" value="F:cysteine-type deubiquitinase activity"/>
    <property type="evidence" value="ECO:0007669"/>
    <property type="project" value="UniProtKB-UniRule"/>
</dbReference>
<sequence>MMLAVASPPPTLPLDHDKHIETPTSPVVQPQQTSVFFGPQEKPLRTIEDLLKNPIEFKQGCLTPSAGVLTAGISEHKYKPINDEPMSEDEEDQPPTDEKPLDSTPSKSTQTAERLFSGSLDMDWPTQTPRHPGFNNMGNTCFLNSVLQCLLHTPPLLNILRGHQHDKTGFCMICLLRELAQASFFNKKRGTGMVLTHLAKIAKGMRQGRQEDAHEFLRYSVDALQRSALAIHSSSSSKHPNPNKIPHGLAETSWVHAIFGGRLRSRVSCRTCHHCSDTFDSLLDLSVEINRSSSLMNALTQFVKPEILSGEDAYRCEKCKKPVTAEKFMTVHEAPVCLTIHLKRFSPTGRKIVNQITYPEVLDLQKFMSEGQTGKKYILNGVINHLGPNPNSGHYTAHVRGANGRWTNMDDEVVTSCIGPPLNHKNAYVLFYIQTDKAHPTQANDDDDVFSSLGGQKRSRDDMESNGSRLGPKPSRIQVKTSTWGDLFQPSKKSRIEDNGKAKQGVAGSSRPAPIGVASVLGGSLVNYVGSDDIEDVEDEGQVVDSNPTNKSTPVASPTQRTAATDPPPNATSTTPSKPTPQFKNTPFSTPNPKAALIFSPIKPSSFYGNTQKKDKRFERTPFSGLSGPGSLHAKRDSGTSDIQKQMDASMGFHQFGGHKQQRAKERMRGKKSL</sequence>
<dbReference type="InterPro" id="IPR038765">
    <property type="entry name" value="Papain-like_cys_pep_sf"/>
</dbReference>
<dbReference type="Gene3D" id="3.90.70.10">
    <property type="entry name" value="Cysteine proteinases"/>
    <property type="match status" value="1"/>
</dbReference>
<dbReference type="GO" id="GO:0005829">
    <property type="term" value="C:cytosol"/>
    <property type="evidence" value="ECO:0007669"/>
    <property type="project" value="TreeGrafter"/>
</dbReference>
<dbReference type="InterPro" id="IPR050164">
    <property type="entry name" value="Peptidase_C19"/>
</dbReference>
<evidence type="ECO:0000259" key="9">
    <source>
        <dbReference type="PROSITE" id="PS50235"/>
    </source>
</evidence>
<feature type="compositionally biased region" description="Polar residues" evidence="8">
    <location>
        <begin position="22"/>
        <end position="31"/>
    </location>
</feature>
<evidence type="ECO:0000313" key="10">
    <source>
        <dbReference type="EMBL" id="CUA69378.1"/>
    </source>
</evidence>
<dbReference type="GO" id="GO:0005634">
    <property type="term" value="C:nucleus"/>
    <property type="evidence" value="ECO:0007669"/>
    <property type="project" value="TreeGrafter"/>
</dbReference>
<dbReference type="PROSITE" id="PS00972">
    <property type="entry name" value="USP_1"/>
    <property type="match status" value="1"/>
</dbReference>
<feature type="region of interest" description="Disordered" evidence="8">
    <location>
        <begin position="77"/>
        <end position="124"/>
    </location>
</feature>
<dbReference type="FunFam" id="3.90.70.10:FF:000119">
    <property type="entry name" value="Ubiquitin specific peptidase 36"/>
    <property type="match status" value="1"/>
</dbReference>
<dbReference type="GO" id="GO:0016579">
    <property type="term" value="P:protein deubiquitination"/>
    <property type="evidence" value="ECO:0007669"/>
    <property type="project" value="InterPro"/>
</dbReference>
<feature type="region of interest" description="Disordered" evidence="8">
    <location>
        <begin position="539"/>
        <end position="593"/>
    </location>
</feature>
<protein>
    <recommendedName>
        <fullName evidence="7">Ubiquitin carboxyl-terminal hydrolase</fullName>
        <ecNumber evidence="7">3.4.19.12</ecNumber>
    </recommendedName>
</protein>
<dbReference type="EC" id="3.4.19.12" evidence="7"/>
<gene>
    <name evidence="10" type="ORF">RSOLAG22IIIB_03902</name>
</gene>
<dbReference type="SUPFAM" id="SSF54001">
    <property type="entry name" value="Cysteine proteinases"/>
    <property type="match status" value="1"/>
</dbReference>
<evidence type="ECO:0000313" key="11">
    <source>
        <dbReference type="Proteomes" id="UP000044841"/>
    </source>
</evidence>
<evidence type="ECO:0000256" key="2">
    <source>
        <dbReference type="ARBA" id="ARBA00009085"/>
    </source>
</evidence>
<comment type="similarity">
    <text evidence="2 7">Belongs to the peptidase C19 family.</text>
</comment>
<feature type="compositionally biased region" description="Polar residues" evidence="8">
    <location>
        <begin position="571"/>
        <end position="592"/>
    </location>
</feature>
<dbReference type="PROSITE" id="PS50235">
    <property type="entry name" value="USP_3"/>
    <property type="match status" value="1"/>
</dbReference>
<dbReference type="InterPro" id="IPR001394">
    <property type="entry name" value="Peptidase_C19_UCH"/>
</dbReference>
<feature type="compositionally biased region" description="Polar residues" evidence="8">
    <location>
        <begin position="103"/>
        <end position="112"/>
    </location>
</feature>
<feature type="region of interest" description="Disordered" evidence="8">
    <location>
        <begin position="606"/>
        <end position="674"/>
    </location>
</feature>
<organism evidence="10 11">
    <name type="scientific">Rhizoctonia solani</name>
    <dbReference type="NCBI Taxonomy" id="456999"/>
    <lineage>
        <taxon>Eukaryota</taxon>
        <taxon>Fungi</taxon>
        <taxon>Dikarya</taxon>
        <taxon>Basidiomycota</taxon>
        <taxon>Agaricomycotina</taxon>
        <taxon>Agaricomycetes</taxon>
        <taxon>Cantharellales</taxon>
        <taxon>Ceratobasidiaceae</taxon>
        <taxon>Rhizoctonia</taxon>
    </lineage>
</organism>
<feature type="compositionally biased region" description="Basic residues" evidence="8">
    <location>
        <begin position="660"/>
        <end position="674"/>
    </location>
</feature>
<evidence type="ECO:0000256" key="4">
    <source>
        <dbReference type="ARBA" id="ARBA00022786"/>
    </source>
</evidence>
<dbReference type="Pfam" id="PF00443">
    <property type="entry name" value="UCH"/>
    <property type="match status" value="1"/>
</dbReference>
<keyword evidence="4 7" id="KW-0833">Ubl conjugation pathway</keyword>
<keyword evidence="11" id="KW-1185">Reference proteome</keyword>
<evidence type="ECO:0000256" key="7">
    <source>
        <dbReference type="RuleBase" id="RU366025"/>
    </source>
</evidence>
<feature type="region of interest" description="Disordered" evidence="8">
    <location>
        <begin position="441"/>
        <end position="513"/>
    </location>
</feature>
<feature type="region of interest" description="Disordered" evidence="8">
    <location>
        <begin position="1"/>
        <end position="31"/>
    </location>
</feature>
<evidence type="ECO:0000256" key="6">
    <source>
        <dbReference type="ARBA" id="ARBA00022807"/>
    </source>
</evidence>
<dbReference type="Proteomes" id="UP000044841">
    <property type="component" value="Unassembled WGS sequence"/>
</dbReference>
<dbReference type="InterPro" id="IPR028889">
    <property type="entry name" value="USP"/>
</dbReference>
<feature type="compositionally biased region" description="Acidic residues" evidence="8">
    <location>
        <begin position="85"/>
        <end position="95"/>
    </location>
</feature>
<keyword evidence="6 7" id="KW-0788">Thiol protease</keyword>
<proteinExistence type="inferred from homology"/>
<evidence type="ECO:0000256" key="3">
    <source>
        <dbReference type="ARBA" id="ARBA00022670"/>
    </source>
</evidence>
<dbReference type="PANTHER" id="PTHR24006:SF758">
    <property type="entry name" value="UBIQUITIN CARBOXYL-TERMINAL HYDROLASE 36"/>
    <property type="match status" value="1"/>
</dbReference>
<dbReference type="AlphaFoldDB" id="A0A0K6FTA1"/>
<dbReference type="PANTHER" id="PTHR24006">
    <property type="entry name" value="UBIQUITIN CARBOXYL-TERMINAL HYDROLASE"/>
    <property type="match status" value="1"/>
</dbReference>
<feature type="domain" description="USP" evidence="9">
    <location>
        <begin position="132"/>
        <end position="435"/>
    </location>
</feature>
<evidence type="ECO:0000256" key="5">
    <source>
        <dbReference type="ARBA" id="ARBA00022801"/>
    </source>
</evidence>
<keyword evidence="3 7" id="KW-0645">Protease</keyword>
<evidence type="ECO:0000256" key="1">
    <source>
        <dbReference type="ARBA" id="ARBA00000707"/>
    </source>
</evidence>
<accession>A0A0K6FTA1</accession>
<keyword evidence="5 7" id="KW-0378">Hydrolase</keyword>
<dbReference type="InterPro" id="IPR018200">
    <property type="entry name" value="USP_CS"/>
</dbReference>
<dbReference type="PROSITE" id="PS00973">
    <property type="entry name" value="USP_2"/>
    <property type="match status" value="1"/>
</dbReference>
<comment type="catalytic activity">
    <reaction evidence="1 7">
        <text>Thiol-dependent hydrolysis of ester, thioester, amide, peptide and isopeptide bonds formed by the C-terminal Gly of ubiquitin (a 76-residue protein attached to proteins as an intracellular targeting signal).</text>
        <dbReference type="EC" id="3.4.19.12"/>
    </reaction>
</comment>
<evidence type="ECO:0000256" key="8">
    <source>
        <dbReference type="SAM" id="MobiDB-lite"/>
    </source>
</evidence>
<dbReference type="EMBL" id="CYGV01000779">
    <property type="protein sequence ID" value="CUA69378.1"/>
    <property type="molecule type" value="Genomic_DNA"/>
</dbReference>